<organism evidence="1 2">
    <name type="scientific">Plasmodium brasilianum</name>
    <dbReference type="NCBI Taxonomy" id="5824"/>
    <lineage>
        <taxon>Eukaryota</taxon>
        <taxon>Sar</taxon>
        <taxon>Alveolata</taxon>
        <taxon>Apicomplexa</taxon>
        <taxon>Aconoidasida</taxon>
        <taxon>Haemosporida</taxon>
        <taxon>Plasmodiidae</taxon>
        <taxon>Plasmodium</taxon>
        <taxon>Plasmodium (Plasmodium)</taxon>
    </lineage>
</organism>
<proteinExistence type="predicted"/>
<dbReference type="EMBL" id="CM043779">
    <property type="protein sequence ID" value="KAI4837081.1"/>
    <property type="molecule type" value="Genomic_DNA"/>
</dbReference>
<evidence type="ECO:0000313" key="1">
    <source>
        <dbReference type="EMBL" id="KAI4837081.1"/>
    </source>
</evidence>
<gene>
    <name evidence="1" type="ORF">MKS88_003549</name>
</gene>
<keyword evidence="2" id="KW-1185">Reference proteome</keyword>
<keyword evidence="1" id="KW-0240">DNA-directed RNA polymerase</keyword>
<dbReference type="Proteomes" id="UP001056978">
    <property type="component" value="Chromosome 11"/>
</dbReference>
<sequence length="596" mass="69893">MEVDDFLKYNNLNIPKDKIKNLHNNKIGILITNLGSPAKPTYWALFKYLSQFLGDPRVVKLNRFLWLPILYGFVLPFRSGKSSLKYKSIWTEEGSPLCVNTHKQYLALKERLFEKYREKVTISYGMRYGERSIKKGLNYLKGENINKLLVVPLYPQSAECTVASTLDCISHNLKSWNNLPEIRFLSGYCLKEKYINCMKENIENYWEKNGKGKKLIISYHSLPTKIVQDGDMYPFFCIESTNRLIEKLNVKKGDYILAFQSKIDGNKCIQPYIEDVLRKLSLEDGCDSVDVVCPSFSSDCLETLEEIQIYYQQLFQKYNKGKLRYISCLNYSKIGIDLLMNIIEENITGKLWSSYNFDLAEKRRWSREIKKKVNQSYINQMEDPTTRFYKCRKTCCEMLEDRGYIITPREKLENFSAFKELFEENEKLRSRMTIITSHKNDSNNKIIVYFADEIKKTGVKPLRELTEKMDEKSIQRAILVTQNILTPFARDAIKEAAPRHIIENFLDAELLVNITKHELVPRHIPLTSDEKRNLLQRYKIKENKLPRIQDVDPVCRYFGLAKGQVRKKNKLKQNEVVKIIRPSETAGRYVTYRLVV</sequence>
<accession>A0ACB9Y722</accession>
<protein>
    <submittedName>
        <fullName evidence="1">DNA-directed RNA polymerases I</fullName>
    </submittedName>
</protein>
<evidence type="ECO:0000313" key="2">
    <source>
        <dbReference type="Proteomes" id="UP001056978"/>
    </source>
</evidence>
<keyword evidence="1" id="KW-0804">Transcription</keyword>
<name>A0ACB9Y722_PLABR</name>
<reference evidence="1" key="1">
    <citation type="submission" date="2022-06" db="EMBL/GenBank/DDBJ databases">
        <title>The First Complete Genome of the Simian Malaria Parasite Plasmodium brasilianum.</title>
        <authorList>
            <person name="Bajic M."/>
            <person name="Ravishankar S."/>
        </authorList>
    </citation>
    <scope>NUCLEOTIDE SEQUENCE</scope>
    <source>
        <strain evidence="1">Bolivian I</strain>
    </source>
</reference>
<comment type="caution">
    <text evidence="1">The sequence shown here is derived from an EMBL/GenBank/DDBJ whole genome shotgun (WGS) entry which is preliminary data.</text>
</comment>